<organism evidence="1 2">
    <name type="scientific">Scheffersomyces spartinae</name>
    <dbReference type="NCBI Taxonomy" id="45513"/>
    <lineage>
        <taxon>Eukaryota</taxon>
        <taxon>Fungi</taxon>
        <taxon>Dikarya</taxon>
        <taxon>Ascomycota</taxon>
        <taxon>Saccharomycotina</taxon>
        <taxon>Pichiomycetes</taxon>
        <taxon>Debaryomycetaceae</taxon>
        <taxon>Scheffersomyces</taxon>
    </lineage>
</organism>
<gene>
    <name evidence="1" type="ORF">KQ657_004241</name>
</gene>
<name>A0A9P7VB64_9ASCO</name>
<evidence type="ECO:0000313" key="1">
    <source>
        <dbReference type="EMBL" id="KAG7194570.1"/>
    </source>
</evidence>
<proteinExistence type="predicted"/>
<dbReference type="AlphaFoldDB" id="A0A9P7VB64"/>
<dbReference type="EMBL" id="JAHMUF010000006">
    <property type="protein sequence ID" value="KAG7194570.1"/>
    <property type="molecule type" value="Genomic_DNA"/>
</dbReference>
<evidence type="ECO:0000313" key="2">
    <source>
        <dbReference type="Proteomes" id="UP000790833"/>
    </source>
</evidence>
<accession>A0A9P7VB64</accession>
<sequence>MTEETPDLYLGQIPTLFKQLKIPKCFVTDIIGCVTYYYEFMNGRSVVYNPSNRKQAMTMRLLLAYTLTAPNADVGNILDILDIDKLIRNVDRLLKYRDNYAHILATWRLCVEATVPGRKYSDSDLVNFKLDLPLLKKIKTHLELDSTDARKGMSDGLLIDMLSCCAVNERDEPVNYDFDSEVTHITIKVFADILGHLGELE</sequence>
<dbReference type="GeneID" id="66117615"/>
<dbReference type="Pfam" id="PF08730">
    <property type="entry name" value="Rad33"/>
    <property type="match status" value="1"/>
</dbReference>
<dbReference type="InterPro" id="IPR014841">
    <property type="entry name" value="Rad33"/>
</dbReference>
<keyword evidence="2" id="KW-1185">Reference proteome</keyword>
<protein>
    <submittedName>
        <fullName evidence="1">Uncharacterized protein</fullName>
    </submittedName>
</protein>
<comment type="caution">
    <text evidence="1">The sequence shown here is derived from an EMBL/GenBank/DDBJ whole genome shotgun (WGS) entry which is preliminary data.</text>
</comment>
<dbReference type="Proteomes" id="UP000790833">
    <property type="component" value="Unassembled WGS sequence"/>
</dbReference>
<dbReference type="RefSeq" id="XP_043050117.1">
    <property type="nucleotide sequence ID" value="XM_043194920.1"/>
</dbReference>
<reference evidence="1" key="1">
    <citation type="submission" date="2021-03" db="EMBL/GenBank/DDBJ databases">
        <authorList>
            <person name="Palmer J.M."/>
        </authorList>
    </citation>
    <scope>NUCLEOTIDE SEQUENCE</scope>
    <source>
        <strain evidence="1">ARV_011</strain>
    </source>
</reference>
<dbReference type="OrthoDB" id="4085867at2759"/>